<dbReference type="Gene3D" id="1.20.58.530">
    <property type="match status" value="2"/>
</dbReference>
<proteinExistence type="inferred from homology"/>
<dbReference type="Gene3D" id="6.10.250.2420">
    <property type="match status" value="2"/>
</dbReference>
<dbReference type="SUPFAM" id="SSF52540">
    <property type="entry name" value="P-loop containing nucleoside triphosphate hydrolases"/>
    <property type="match status" value="2"/>
</dbReference>
<evidence type="ECO:0000256" key="10">
    <source>
        <dbReference type="ARBA" id="ARBA00023123"/>
    </source>
</evidence>
<keyword evidence="7 15" id="KW-0067">ATP-binding</keyword>
<dbReference type="FunFam" id="1.10.10.820:FF:000001">
    <property type="entry name" value="Myosin heavy chain"/>
    <property type="match status" value="2"/>
</dbReference>
<dbReference type="Pfam" id="PF00063">
    <property type="entry name" value="Myosin_head"/>
    <property type="match status" value="3"/>
</dbReference>
<dbReference type="Proteomes" id="UP000198323">
    <property type="component" value="Unassembled WGS sequence"/>
</dbReference>
<dbReference type="InterPro" id="IPR014751">
    <property type="entry name" value="XRCC4-like_C"/>
</dbReference>
<keyword evidence="20" id="KW-1185">Reference proteome</keyword>
<dbReference type="GO" id="GO:0030016">
    <property type="term" value="C:myofibril"/>
    <property type="evidence" value="ECO:0007669"/>
    <property type="project" value="UniProtKB-SubCell"/>
</dbReference>
<feature type="binding site" evidence="15">
    <location>
        <begin position="1990"/>
        <end position="1997"/>
    </location>
    <ligand>
        <name>ATP</name>
        <dbReference type="ChEBI" id="CHEBI:30616"/>
    </ligand>
</feature>
<dbReference type="GO" id="GO:0005524">
    <property type="term" value="F:ATP binding"/>
    <property type="evidence" value="ECO:0007669"/>
    <property type="project" value="UniProtKB-UniRule"/>
</dbReference>
<dbReference type="SUPFAM" id="SSF90257">
    <property type="entry name" value="Myosin rod fragments"/>
    <property type="match status" value="8"/>
</dbReference>
<dbReference type="FunFam" id="1.20.5.370:FF:000003">
    <property type="entry name" value="Myosin heavy chain"/>
    <property type="match status" value="2"/>
</dbReference>
<evidence type="ECO:0000256" key="15">
    <source>
        <dbReference type="PROSITE-ProRule" id="PRU00782"/>
    </source>
</evidence>
<evidence type="ECO:0000256" key="5">
    <source>
        <dbReference type="ARBA" id="ARBA00022490"/>
    </source>
</evidence>
<evidence type="ECO:0000256" key="8">
    <source>
        <dbReference type="ARBA" id="ARBA00022860"/>
    </source>
</evidence>
<comment type="subcellular location">
    <subcellularLocation>
        <location evidence="1">Cytoplasm</location>
        <location evidence="1">Myofibril</location>
    </subcellularLocation>
</comment>
<dbReference type="Gene3D" id="1.20.5.4820">
    <property type="match status" value="2"/>
</dbReference>
<evidence type="ECO:0000256" key="6">
    <source>
        <dbReference type="ARBA" id="ARBA00022741"/>
    </source>
</evidence>
<keyword evidence="9 16" id="KW-0175">Coiled coil</keyword>
<dbReference type="CDD" id="cd01377">
    <property type="entry name" value="MYSc_class_II"/>
    <property type="match status" value="1"/>
</dbReference>
<dbReference type="InterPro" id="IPR004009">
    <property type="entry name" value="SH3_Myosin"/>
</dbReference>
<evidence type="ECO:0000256" key="12">
    <source>
        <dbReference type="ARBA" id="ARBA00023179"/>
    </source>
</evidence>
<dbReference type="GO" id="GO:0000146">
    <property type="term" value="F:microfilament motor activity"/>
    <property type="evidence" value="ECO:0007669"/>
    <property type="project" value="TreeGrafter"/>
</dbReference>
<dbReference type="STRING" id="9009.A0A226MJD4"/>
<evidence type="ECO:0000256" key="2">
    <source>
        <dbReference type="ARBA" id="ARBA00008314"/>
    </source>
</evidence>
<gene>
    <name evidence="19" type="ORF">ASZ78_004816</name>
</gene>
<dbReference type="Gene3D" id="1.10.10.820">
    <property type="match status" value="2"/>
</dbReference>
<dbReference type="Gene3D" id="1.20.5.370">
    <property type="match status" value="8"/>
</dbReference>
<dbReference type="InterPro" id="IPR008989">
    <property type="entry name" value="Myosin_S1_N"/>
</dbReference>
<feature type="coiled-coil region" evidence="16">
    <location>
        <begin position="807"/>
        <end position="1216"/>
    </location>
</feature>
<evidence type="ECO:0000256" key="7">
    <source>
        <dbReference type="ARBA" id="ARBA00022840"/>
    </source>
</evidence>
<keyword evidence="3" id="KW-0787">Thick filament</keyword>
<dbReference type="Gene3D" id="2.30.30.360">
    <property type="entry name" value="Myosin S1 fragment, N-terminal"/>
    <property type="match status" value="2"/>
</dbReference>
<protein>
    <submittedName>
        <fullName evidence="19">Uncharacterized protein</fullName>
    </submittedName>
</protein>
<dbReference type="PROSITE" id="PS50096">
    <property type="entry name" value="IQ"/>
    <property type="match status" value="1"/>
</dbReference>
<evidence type="ECO:0000259" key="17">
    <source>
        <dbReference type="PROSITE" id="PS51456"/>
    </source>
</evidence>
<dbReference type="Gene3D" id="1.20.5.340">
    <property type="match status" value="6"/>
</dbReference>
<keyword evidence="13 15" id="KW-0009">Actin-binding</keyword>
<dbReference type="Pfam" id="PF01576">
    <property type="entry name" value="Myosin_tail_1"/>
    <property type="match status" value="2"/>
</dbReference>
<keyword evidence="6 15" id="KW-0547">Nucleotide-binding</keyword>
<dbReference type="PROSITE" id="PS51456">
    <property type="entry name" value="MYOSIN_MOTOR"/>
    <property type="match status" value="2"/>
</dbReference>
<dbReference type="FunFam" id="2.30.30.360:FF:000001">
    <property type="entry name" value="Myosin heavy chain"/>
    <property type="match status" value="2"/>
</dbReference>
<dbReference type="FunFam" id="1.20.5.370:FF:000007">
    <property type="entry name" value="Myosin heavy chain"/>
    <property type="match status" value="2"/>
</dbReference>
<keyword evidence="5" id="KW-0963">Cytoplasm</keyword>
<evidence type="ECO:0000256" key="3">
    <source>
        <dbReference type="ARBA" id="ARBA00022433"/>
    </source>
</evidence>
<keyword evidence="4" id="KW-0488">Methylation</keyword>
<feature type="binding site" evidence="15">
    <location>
        <begin position="188"/>
        <end position="195"/>
    </location>
    <ligand>
        <name>ATP</name>
        <dbReference type="ChEBI" id="CHEBI:30616"/>
    </ligand>
</feature>
<feature type="domain" description="Myosin motor" evidence="17">
    <location>
        <begin position="1897"/>
        <end position="2584"/>
    </location>
</feature>
<feature type="coiled-coil region" evidence="16">
    <location>
        <begin position="1252"/>
        <end position="1793"/>
    </location>
</feature>
<dbReference type="FunFam" id="1.20.58.530:FF:000001">
    <property type="entry name" value="Myosin heavy chain"/>
    <property type="match status" value="2"/>
</dbReference>
<dbReference type="Pfam" id="PF02736">
    <property type="entry name" value="Myosin_N"/>
    <property type="match status" value="2"/>
</dbReference>
<keyword evidence="12" id="KW-0514">Muscle protein</keyword>
<name>A0A226MJD4_CALSU</name>
<keyword evidence="10 15" id="KW-0518">Myosin</keyword>
<dbReference type="InterPro" id="IPR001609">
    <property type="entry name" value="Myosin_head_motor_dom-like"/>
</dbReference>
<keyword evidence="8" id="KW-0112">Calmodulin-binding</keyword>
<dbReference type="PROSITE" id="PS51844">
    <property type="entry name" value="SH3_LIKE"/>
    <property type="match status" value="2"/>
</dbReference>
<feature type="coiled-coil region" evidence="16">
    <location>
        <begin position="2954"/>
        <end position="3631"/>
    </location>
</feature>
<evidence type="ECO:0000256" key="1">
    <source>
        <dbReference type="ARBA" id="ARBA00004657"/>
    </source>
</evidence>
<dbReference type="FunFam" id="1.20.5.340:FF:000002">
    <property type="entry name" value="Myosin heavy chain"/>
    <property type="match status" value="2"/>
</dbReference>
<organism evidence="19 20">
    <name type="scientific">Callipepla squamata</name>
    <name type="common">Scaled quail</name>
    <dbReference type="NCBI Taxonomy" id="9009"/>
    <lineage>
        <taxon>Eukaryota</taxon>
        <taxon>Metazoa</taxon>
        <taxon>Chordata</taxon>
        <taxon>Craniata</taxon>
        <taxon>Vertebrata</taxon>
        <taxon>Euteleostomi</taxon>
        <taxon>Archelosauria</taxon>
        <taxon>Archosauria</taxon>
        <taxon>Dinosauria</taxon>
        <taxon>Saurischia</taxon>
        <taxon>Theropoda</taxon>
        <taxon>Coelurosauria</taxon>
        <taxon>Aves</taxon>
        <taxon>Neognathae</taxon>
        <taxon>Galloanserae</taxon>
        <taxon>Galliformes</taxon>
        <taxon>Odontophoridae</taxon>
        <taxon>Callipepla</taxon>
    </lineage>
</organism>
<feature type="domain" description="Myosin N-terminal SH3-like" evidence="18">
    <location>
        <begin position="1844"/>
        <end position="1893"/>
    </location>
</feature>
<dbReference type="PANTHER" id="PTHR45615">
    <property type="entry name" value="MYOSIN HEAVY CHAIN, NON-MUSCLE"/>
    <property type="match status" value="1"/>
</dbReference>
<keyword evidence="11 15" id="KW-0505">Motor protein</keyword>
<feature type="domain" description="Myosin N-terminal SH3-like" evidence="18">
    <location>
        <begin position="34"/>
        <end position="83"/>
    </location>
</feature>
<dbReference type="FunFam" id="1.20.5.340:FF:000013">
    <property type="entry name" value="Myosin heavy chain"/>
    <property type="match status" value="1"/>
</dbReference>
<dbReference type="FunFam" id="1.20.5.340:FF:000003">
    <property type="entry name" value="Myosin heavy chain"/>
    <property type="match status" value="2"/>
</dbReference>
<dbReference type="OrthoDB" id="312459at2759"/>
<evidence type="ECO:0000256" key="14">
    <source>
        <dbReference type="ARBA" id="ARBA00038612"/>
    </source>
</evidence>
<dbReference type="FunFam" id="1.20.5.340:FF:000004">
    <property type="entry name" value="Myosin heavy chain"/>
    <property type="match status" value="2"/>
</dbReference>
<feature type="region of interest" description="Actin-binding" evidence="15">
    <location>
        <begin position="669"/>
        <end position="691"/>
    </location>
</feature>
<evidence type="ECO:0000256" key="13">
    <source>
        <dbReference type="ARBA" id="ARBA00023203"/>
    </source>
</evidence>
<dbReference type="FunFam" id="3.40.850.10:FF:000101">
    <property type="entry name" value="Slow myosin heavy chain 2"/>
    <property type="match status" value="2"/>
</dbReference>
<dbReference type="GO" id="GO:0032982">
    <property type="term" value="C:myosin filament"/>
    <property type="evidence" value="ECO:0007669"/>
    <property type="project" value="UniProtKB-KW"/>
</dbReference>
<evidence type="ECO:0000259" key="18">
    <source>
        <dbReference type="PROSITE" id="PS51844"/>
    </source>
</evidence>
<reference evidence="19 20" key="1">
    <citation type="submission" date="2016-07" db="EMBL/GenBank/DDBJ databases">
        <title>Disparate Historic Effective Population Sizes Predicted by Modern Levels of Genome Diversity for the Scaled Quail (Callipepla squamata) and the Northern Bobwhite (Colinus virginianus): Inferences from First and Second Generation Draft Genome Assemblies for Sympatric New World Quail.</title>
        <authorList>
            <person name="Oldeschulte D.L."/>
            <person name="Halley Y.A."/>
            <person name="Bhattarai E.K."/>
            <person name="Brashear W.A."/>
            <person name="Hill J."/>
            <person name="Metz R.P."/>
            <person name="Johnson C.D."/>
            <person name="Rollins D."/>
            <person name="Peterson M.J."/>
            <person name="Bickhart D.M."/>
            <person name="Decker J.E."/>
            <person name="Seabury C.M."/>
        </authorList>
    </citation>
    <scope>NUCLEOTIDE SEQUENCE [LARGE SCALE GENOMIC DNA]</scope>
    <source>
        <strain evidence="19 20">Texas</strain>
        <tissue evidence="19">Leg muscle</tissue>
    </source>
</reference>
<feature type="coiled-coil region" evidence="16">
    <location>
        <begin position="2648"/>
        <end position="2920"/>
    </location>
</feature>
<feature type="domain" description="Myosin motor" evidence="17">
    <location>
        <begin position="87"/>
        <end position="695"/>
    </location>
</feature>
<evidence type="ECO:0000256" key="16">
    <source>
        <dbReference type="SAM" id="Coils"/>
    </source>
</evidence>
<dbReference type="InterPro" id="IPR000048">
    <property type="entry name" value="IQ_motif_EF-hand-BS"/>
</dbReference>
<dbReference type="FunFam" id="1.20.5.370:FF:000001">
    <property type="entry name" value="Myosin heavy chain"/>
    <property type="match status" value="2"/>
</dbReference>
<accession>A0A226MJD4</accession>
<dbReference type="FunFam" id="1.20.120.720:FF:000001">
    <property type="entry name" value="Myosin heavy chain, muscle"/>
    <property type="match status" value="2"/>
</dbReference>
<evidence type="ECO:0000256" key="4">
    <source>
        <dbReference type="ARBA" id="ARBA00022481"/>
    </source>
</evidence>
<dbReference type="Gene3D" id="1.20.120.720">
    <property type="entry name" value="Myosin VI head, motor domain, U50 subdomain"/>
    <property type="match status" value="2"/>
</dbReference>
<evidence type="ECO:0000256" key="9">
    <source>
        <dbReference type="ARBA" id="ARBA00023054"/>
    </source>
</evidence>
<comment type="similarity">
    <text evidence="2 15">Belongs to the TRAFAC class myosin-kinesin ATPase superfamily. Myosin family.</text>
</comment>
<dbReference type="FunFam" id="1.20.5.370:FF:000008">
    <property type="entry name" value="Myosin heavy chain"/>
    <property type="match status" value="2"/>
</dbReference>
<dbReference type="InterPro" id="IPR027417">
    <property type="entry name" value="P-loop_NTPase"/>
</dbReference>
<evidence type="ECO:0000313" key="20">
    <source>
        <dbReference type="Proteomes" id="UP000198323"/>
    </source>
</evidence>
<dbReference type="Gene3D" id="3.40.850.10">
    <property type="entry name" value="Kinesin motor domain"/>
    <property type="match status" value="3"/>
</dbReference>
<comment type="subunit">
    <text evidence="14">Muscle myosin is a hexameric protein that consists of 2 heavy chain subunits (MHC), 2 alkali light chain subunits (MLC) and 2 regulatory light chain subunits (MLC-2).</text>
</comment>
<sequence length="3644" mass="418206">MASSDAEMAVFGEAAPYLRKSEKERIEAQNKPFDAKSSVFVAHPKESFVKGTIQSRETGKVTVKTEGGETLTVKEDQVYSMNPPKYDKIEDMAMMTHLHEPAVLYNLKERYAAWMIYTYSGLFCVTVNPYKWLPVYNPEVVLAYRGKKRQEAPPHIFSISDNAYQFMLTVVEFNALLFHTVFYFEHSGESGAGKTVNTKRVIQYFATIAASGEKKKEEQSGKMQGTLEDQIISANPLLEAFGNAKTVRNDNSSRFGKFIRIHFGATGKLASADIETYLLEKSRVTFQLKAERSYHIFYQITSNKKPELIEMLLITTNPYDYPFVSQGEITVPSIDDKEELMATDSAIDILGFSADEKTAIYKLTGAVMHYGNLKFKQKQREEQAEPDGTEVADKAAYLMGLNSADMLKALCYPRVKVGNEYVTKGQTVQQVHNAVGALAKAVYERMFLWMVVRINQQLDTKQPRQYFIGVLDIAGFEIFDFNSFEQLCINFTNEKLQQFFNHHMFVLEQEEYKKEGIEWTFIDFGMDLAACIELIEKPMGIFSILEEECMFPKATDTSFKNKLYDQHLGKSSNFQKPKPTKGKVEAHFSLIHYAGTVDYNITGWLEKNKDPLNETVIGLYQKSSLKTLALLFANYGGAEAEASAGGGKKGGKKKGSSFQTVSALFRENLNKLMTNLRSTHPHFVRCIIPNETKTPAYQVIALNNRHIYIIILSPRYKVLNASAIPEGQFIDSKKACEKLLGSIDIDHTQYKFGHTKLEDDTEILQIAWEIIKQESIFCIQYNIRAFMNVKHWPWMKLFFKIKPLLKSAESEKEMANMKQEFEKTKEELAKSEAKRKELEEKMVKLVQEKNDLQLQVQSEADALADAEERCDQLIKTKIQLEAKVKEVTERAEDEEEINAELTAKKRKLEDECSELKKDIDDLELTLAKVEKEKHATENKVKNLTEEMAALDETIVKLTKEKKALQEAHQQTLDDLQAEEDKVNTLTKAKTKLEQQVDDLEGSLEQEKKLRMDLERAKRKLEGDLKLAHDSIMDLENDKQQLDEKLKKKDFEISQIQSKIEDEQLLGMQLQKKIKELQAKRTSRAKAEKHRADLSRELEEISERLEEAGGATAAQIEMNKKREAEFQKMRRDLEEATLQHEATAAALRKKHADSTAELGEQIDNLQRVKQKLEKEKSELKMEIDDLASNMESVSKAKANLEKMCRTLEDQLSEFKTKDEQNQRMISDLSAQRARLQTESGEYARQAEEKDGLISQLSRGKQAFTQQIEELKRQLEEEIKAKNALAHSLQSARHDCDLLREQYEEEQEAKGELQRALSKANSEVAQWRTKYETDAIQRTEELEEAKKKLAQRLQDAEEHVEAVNAKCASLEKTKQRLQNEVEDLMIDVERANAACAALDKKQKNFDKILAEWKQKYEETQAELEASQKESRSLSTELFKMKNAYEESLDHLETLKRENKNLQQEISDLTEQIAEGGKAIHELEKVKKQIEQEKSEIQAALEEAEASLEHEEGKILRLQLELNQVKSEIDRKIAEKDEEIDQMKRNHLRIVESLQSSLDAEIRSRNEALRLKKKMEGDLNEMEIQLSHANRVAAEAQKNLRNTQTVLKDTQIHLDDALRTQEDLKEQVAMVERRANLLQAEIEELRAALEQTERSRKNTSLINTKKKLETDIAQIQSEMEDTIQEARNAEEKAKKAITDAAMMAEELKKEQDTSAHLERMKKNLDQTEELSNVNLSKFRKIQHELEEAEERADIAESQEELSNVNLSKFRKIQHELEEAEERADIAESQVNKLRVKSREFHKHSSDCASCVSTAMATDADMAAFGEAAPYLRKSEKERIEAQNKPFDAKSSVFVVHPKESFVKGTVQSKEGGKVTVKTEGGETLTVKEDQVFSMNPPKYDKIEDMAMMTHLHEPAVLYNLKERYAAWMIYTYSGLFCVTVNPYKWLPVYNPEVVLAYRGKKRQEAPPHIFSISDNAYQFMLTDRENQSILITGESGAGKTVNTKRVIQYFATIAASGEKKKEDQPGKMQGKFIRIHFGATGKLASADIETYLLEKSRVTFQLPAERSYHIFYQIMSNKKPELIDMLLITTNPYDFHYVSQGEITVPSIDDQEELMATDSAVDILGFSADEKTAIYKLTGAVMHYGNLKFKQKQREEQAEPDGTEVADKAAYLMGLNSAELLKALCYPRVKVGNEFVTKGQTVSQVHNSVGALAKAVYEKMFLWMVVRINQQLDTKQPRQYFIGVLDIAGFEIFDFNSFEQLCINFTNEKLQQFFNHHMFVLEQEEYKKEGIEWEFIDFGMDLAACIELIEKPMGIFSILEEECMFPKATDTSFKNKLYDQHLGKSNNFQKPKPAKGKAEAHFSLVHYAGTVDYNISGWLEKNKDPLNETVIGLYQKSSVKTLALLFSSYGGEAEGGGGGKKGGKKKGSSFQTVSALFRENLNKLMANLRSTHPHFVRCIIPNETKTPGAMEHELVLHQLRCNGVLEGIRICRKGFPSRVLYADFKQRYRVLNASAIPEGQFMDSKKASEKLLGSIDVDHTQYRFGHTKVKACCVSVLAYLTVMSCNIPFLKVFFKAGLLGLLEEMRDDKLAEIITRTQARCRGFLMRVEYRRMVERRESIFCIQYNVRSFMNVKHWPWMKLFFKIKPLLKSAESEKEMANMKEEFEKTKEELAKSEAKRKELEEKMVVLLQEKNDLQLQVQAEADSLADAEERCDQLIKTKIQLEAKIKEVTERAEDEEEINAELTAKKRKLEDECSELKKDIDDLELTLAKVEKEKHATENKVKNLTEEMAVLDETIAKLTKEKKALQEAHQQTLDDLQVEEDKVNTLTKAKTKLEQQVDDLEGSLEQEKKLRMDLERAKRKLEGDLKLSHDSIMDLENDKQQLDEKLKKKDFEISQIQSKIEDEQALGMQLQKKIKELQASLWSSPSALQKTELEEISERLEEAGGATAAQIEMNKKREAEFQKMRRDLEEATLQHEATAAALRKKHADSTAELGEQIDNLQRVKQKLEKEKSELKMEIDDLASNMESVSKAKAKNALAHALQSARHDCELLREQYEEEQEAKGELQRALSKANSEVAQWRTKYETDAIQRTEELEEAKKKLAQRLQDAEEHVEAVNAKCASLEKTKQRLQNEVEDLMVDVERSNAACAALDKKQKNFDKILAEWKQKYEETQAELEASQKESRSLSTELFKMKNAYEESLDHLETLKRENKNLQQEIADLTEQIAEGGKAVHELEKVKKHVEQEKSELQASLEEAEASLEHEEGKILRLQLELNQIKSEIDRKIAEKDEEIDQLKRNHLRIVESMQSTLDAEIRSRNEALRLKKKMEGDLNEMEIQLSHANRMAAEAQKNLRNTQGTLKDTQIHLDDALRTQEDLKEQVAMVERRANLLQAEVEELRGALEQTERSRKVAEQELLDASERVQLLHTQNTSLINTKKKLETDIVQIQSEMEDTIQEARNAEEKAKKAITDAAMMAEELKKEQDTSAHLERMKKNMDQTVKDLQLRLDEAEQLALKGGKKQLQKLEARVRELEGEVDSEQKRSAEAVKGVRKYERRVKELTYQCEEDRKNILRLQDLVDKLQMKVKSYKRQAEEAEELSNVNLSKFRKIQHELEEAEERADIAESQVNKLRVKSREFHGKKIEEEE</sequence>
<dbReference type="InterPro" id="IPR036961">
    <property type="entry name" value="Kinesin_motor_dom_sf"/>
</dbReference>
<dbReference type="SMART" id="SM00015">
    <property type="entry name" value="IQ"/>
    <property type="match status" value="1"/>
</dbReference>
<dbReference type="GO" id="GO:0051015">
    <property type="term" value="F:actin filament binding"/>
    <property type="evidence" value="ECO:0007669"/>
    <property type="project" value="InterPro"/>
</dbReference>
<dbReference type="InterPro" id="IPR002928">
    <property type="entry name" value="Myosin_tail"/>
</dbReference>
<comment type="caution">
    <text evidence="19">The sequence shown here is derived from an EMBL/GenBank/DDBJ whole genome shotgun (WGS) entry which is preliminary data.</text>
</comment>
<dbReference type="SMART" id="SM00242">
    <property type="entry name" value="MYSc"/>
    <property type="match status" value="2"/>
</dbReference>
<dbReference type="FunFam" id="1.20.5.370:FF:000002">
    <property type="entry name" value="Myosin heavy chain"/>
    <property type="match status" value="2"/>
</dbReference>
<dbReference type="Gene3D" id="4.10.270.10">
    <property type="entry name" value="Myosin, subunit A"/>
    <property type="match status" value="1"/>
</dbReference>
<dbReference type="GO" id="GO:0005516">
    <property type="term" value="F:calmodulin binding"/>
    <property type="evidence" value="ECO:0007669"/>
    <property type="project" value="UniProtKB-KW"/>
</dbReference>
<dbReference type="PRINTS" id="PR00193">
    <property type="entry name" value="MYOSINHEAVY"/>
</dbReference>
<feature type="region of interest" description="Actin-binding" evidence="15">
    <location>
        <begin position="2438"/>
        <end position="2460"/>
    </location>
</feature>
<evidence type="ECO:0000313" key="19">
    <source>
        <dbReference type="EMBL" id="OXB55403.1"/>
    </source>
</evidence>
<dbReference type="GO" id="GO:0016460">
    <property type="term" value="C:myosin II complex"/>
    <property type="evidence" value="ECO:0007669"/>
    <property type="project" value="TreeGrafter"/>
</dbReference>
<dbReference type="GO" id="GO:0006936">
    <property type="term" value="P:muscle contraction"/>
    <property type="evidence" value="ECO:0007669"/>
    <property type="project" value="TreeGrafter"/>
</dbReference>
<dbReference type="PANTHER" id="PTHR45615:SF79">
    <property type="entry name" value="MYOSIN-4"/>
    <property type="match status" value="1"/>
</dbReference>
<evidence type="ECO:0000256" key="11">
    <source>
        <dbReference type="ARBA" id="ARBA00023175"/>
    </source>
</evidence>
<dbReference type="EMBL" id="MCFN01000754">
    <property type="protein sequence ID" value="OXB55403.1"/>
    <property type="molecule type" value="Genomic_DNA"/>
</dbReference>